<proteinExistence type="predicted"/>
<keyword evidence="2" id="KW-1185">Reference proteome</keyword>
<organism evidence="1 2">
    <name type="scientific">Candidatus Enterovibrio altilux</name>
    <dbReference type="NCBI Taxonomy" id="1927128"/>
    <lineage>
        <taxon>Bacteria</taxon>
        <taxon>Pseudomonadati</taxon>
        <taxon>Pseudomonadota</taxon>
        <taxon>Gammaproteobacteria</taxon>
        <taxon>Vibrionales</taxon>
        <taxon>Vibrionaceae</taxon>
        <taxon>Enterovibrio</taxon>
    </lineage>
</organism>
<name>A0A291B7V9_9GAMM</name>
<dbReference type="EMBL" id="CP020660">
    <property type="protein sequence ID" value="ATF09076.1"/>
    <property type="molecule type" value="Genomic_DNA"/>
</dbReference>
<evidence type="ECO:0000313" key="2">
    <source>
        <dbReference type="Proteomes" id="UP000218160"/>
    </source>
</evidence>
<evidence type="ECO:0000313" key="1">
    <source>
        <dbReference type="EMBL" id="ATF09076.1"/>
    </source>
</evidence>
<sequence length="55" mass="6124">MCEIIAAELSASSVLNCGVLSNLLKQLCRSTMKYQIIMITTPDNATQPFVLSEWF</sequence>
<dbReference type="KEGG" id="elux:BTN50_0549"/>
<dbReference type="AlphaFoldDB" id="A0A291B7V9"/>
<gene>
    <name evidence="1" type="ORF">BTN50_0549</name>
</gene>
<dbReference type="Proteomes" id="UP000218160">
    <property type="component" value="Chromosome 1"/>
</dbReference>
<protein>
    <submittedName>
        <fullName evidence="1">Uncharacterized protein</fullName>
    </submittedName>
</protein>
<reference evidence="2" key="1">
    <citation type="submission" date="2017-04" db="EMBL/GenBank/DDBJ databases">
        <title>Genome evolution of the luminous symbionts of deep sea anglerfish.</title>
        <authorList>
            <person name="Hendry T.A."/>
        </authorList>
    </citation>
    <scope>NUCLEOTIDE SEQUENCE [LARGE SCALE GENOMIC DNA]</scope>
</reference>
<accession>A0A291B7V9</accession>